<accession>K2QBA2</accession>
<evidence type="ECO:0000259" key="1">
    <source>
        <dbReference type="Pfam" id="PF13154"/>
    </source>
</evidence>
<dbReference type="GO" id="GO:0006260">
    <property type="term" value="P:DNA replication"/>
    <property type="evidence" value="ECO:0007669"/>
    <property type="project" value="InterPro"/>
</dbReference>
<evidence type="ECO:0000313" key="2">
    <source>
        <dbReference type="EMBL" id="EKF50807.1"/>
    </source>
</evidence>
<dbReference type="GO" id="GO:0003677">
    <property type="term" value="F:DNA binding"/>
    <property type="evidence" value="ECO:0007669"/>
    <property type="project" value="InterPro"/>
</dbReference>
<dbReference type="InterPro" id="IPR025054">
    <property type="entry name" value="DUF3991"/>
</dbReference>
<dbReference type="Gene3D" id="3.40.1360.10">
    <property type="match status" value="1"/>
</dbReference>
<dbReference type="Gene3D" id="3.90.580.10">
    <property type="entry name" value="Zinc finger, CHC2-type domain"/>
    <property type="match status" value="1"/>
</dbReference>
<proteinExistence type="predicted"/>
<dbReference type="SUPFAM" id="SSF57783">
    <property type="entry name" value="Zinc beta-ribbon"/>
    <property type="match status" value="1"/>
</dbReference>
<reference evidence="2 3" key="1">
    <citation type="journal article" date="2012" name="J. Bacteriol.">
        <title>Genome Sequence of the Bacteriocin-Producing Strain Lactococcus garvieae DCC43.</title>
        <authorList>
            <person name="Gabrielsen C."/>
            <person name="Brede D.A."/>
            <person name="Hernandez P.E."/>
            <person name="Nes I.F."/>
            <person name="Diep D.B."/>
        </authorList>
    </citation>
    <scope>NUCLEOTIDE SEQUENCE [LARGE SCALE GENOMIC DNA]</scope>
    <source>
        <strain evidence="2 3">DCC43</strain>
    </source>
</reference>
<dbReference type="RefSeq" id="WP_003136440.1">
    <property type="nucleotide sequence ID" value="NZ_AMQS01000032.1"/>
</dbReference>
<dbReference type="Pfam" id="PF13154">
    <property type="entry name" value="DUF3991"/>
    <property type="match status" value="1"/>
</dbReference>
<name>K2QBA2_9LACT</name>
<organism evidence="2 3">
    <name type="scientific">Lactococcus garvieae DCC43</name>
    <dbReference type="NCBI Taxonomy" id="1231377"/>
    <lineage>
        <taxon>Bacteria</taxon>
        <taxon>Bacillati</taxon>
        <taxon>Bacillota</taxon>
        <taxon>Bacilli</taxon>
        <taxon>Lactobacillales</taxon>
        <taxon>Streptococcaceae</taxon>
        <taxon>Lactococcus</taxon>
    </lineage>
</organism>
<dbReference type="AlphaFoldDB" id="K2QBA2"/>
<dbReference type="GO" id="GO:0008270">
    <property type="term" value="F:zinc ion binding"/>
    <property type="evidence" value="ECO:0007669"/>
    <property type="project" value="InterPro"/>
</dbReference>
<dbReference type="PATRIC" id="fig|1231377.3.peg.1839"/>
<protein>
    <recommendedName>
        <fullName evidence="1">DUF3991 domain-containing protein</fullName>
    </recommendedName>
</protein>
<evidence type="ECO:0000313" key="3">
    <source>
        <dbReference type="Proteomes" id="UP000006787"/>
    </source>
</evidence>
<dbReference type="InterPro" id="IPR036977">
    <property type="entry name" value="DNA_primase_Znf_CHC2"/>
</dbReference>
<dbReference type="EMBL" id="AMQS01000032">
    <property type="protein sequence ID" value="EKF50807.1"/>
    <property type="molecule type" value="Genomic_DNA"/>
</dbReference>
<sequence length="438" mass="50738">MTRFTDEQIEKANKVSILQVAESLGIKVHKVGNSKYSYRSVENSGLVFSELKNTFHMHSSLFGQAAGTGGSVIDFVKIMTNLNFPQTVNKLLTENYDQVEIKNESSFKKEPFNDYFNRSADNKQTAVKNYLINERKLDERIISHLMSKNYIKEDYYKQAIFYHAKHGVKVGATVQGTVYDPEKFGKRGRFKGIAKNSESGFGFNVQLGEKVEKLYVFESPIDALSYWSLHPTLKNSMLASIDGSSTKSNTVFNIMNYLAMEHNFDDEEDINKFQVLLGMDNDAPDKFGKRSGQDFIQKFLDYPIVRQQAPEYKNNRLFIDNSPNKIFKDWNDQLKFVRQLEVSPQFINPERHQFAQISRQKDKYKVEFIGNNVPEEYVNQPVIFDATSKEEVIKLLKTYDFQRISKHDLQRFGYDALNRKETQKEISTPETSQEMEFA</sequence>
<feature type="domain" description="DUF3991" evidence="1">
    <location>
        <begin position="129"/>
        <end position="208"/>
    </location>
</feature>
<dbReference type="Proteomes" id="UP000006787">
    <property type="component" value="Unassembled WGS sequence"/>
</dbReference>
<dbReference type="eggNOG" id="COG0358">
    <property type="taxonomic scope" value="Bacteria"/>
</dbReference>
<gene>
    <name evidence="2" type="ORF">C426_1858</name>
</gene>
<comment type="caution">
    <text evidence="2">The sequence shown here is derived from an EMBL/GenBank/DDBJ whole genome shotgun (WGS) entry which is preliminary data.</text>
</comment>